<dbReference type="Proteomes" id="UP000583944">
    <property type="component" value="Unassembled WGS sequence"/>
</dbReference>
<protein>
    <submittedName>
        <fullName evidence="1">Uncharacterized protein</fullName>
    </submittedName>
</protein>
<name>A0A7J6Y525_TRYCR</name>
<proteinExistence type="predicted"/>
<sequence>MRTGSSRLTSSFSASNVCSTNRLSAGITPAFSILSSSHVSSHKKFAALCLPLLGVSSTRIVFCGVAMSGKRRNTSRTSFTVACLSSRVAGFVRRNSSDVVCSRDHTNANRTFGAALCTWKTASITGAVFRAVVELQTASVQCSCSACSVSSAPGRSHTRLIPTVMAPSGMPSGTRLAWMRSTRVPRRPKISNGLIPLAAAENNSKKII</sequence>
<accession>A0A7J6Y525</accession>
<comment type="caution">
    <text evidence="1">The sequence shown here is derived from an EMBL/GenBank/DDBJ whole genome shotgun (WGS) entry which is preliminary data.</text>
</comment>
<reference evidence="1 2" key="1">
    <citation type="journal article" date="2019" name="Genome Biol. Evol.">
        <title>Nanopore Sequencing Significantly Improves Genome Assembly of the Protozoan Parasite Trypanosoma cruzi.</title>
        <authorList>
            <person name="Diaz-Viraque F."/>
            <person name="Pita S."/>
            <person name="Greif G."/>
            <person name="de Souza R.C.M."/>
            <person name="Iraola G."/>
            <person name="Robello C."/>
        </authorList>
    </citation>
    <scope>NUCLEOTIDE SEQUENCE [LARGE SCALE GENOMIC DNA]</scope>
    <source>
        <strain evidence="1 2">Berenice</strain>
    </source>
</reference>
<dbReference type="EMBL" id="JABDHM010000032">
    <property type="protein sequence ID" value="KAF5221851.1"/>
    <property type="molecule type" value="Genomic_DNA"/>
</dbReference>
<dbReference type="AlphaFoldDB" id="A0A7J6Y525"/>
<organism evidence="1 2">
    <name type="scientific">Trypanosoma cruzi</name>
    <dbReference type="NCBI Taxonomy" id="5693"/>
    <lineage>
        <taxon>Eukaryota</taxon>
        <taxon>Discoba</taxon>
        <taxon>Euglenozoa</taxon>
        <taxon>Kinetoplastea</taxon>
        <taxon>Metakinetoplastina</taxon>
        <taxon>Trypanosomatida</taxon>
        <taxon>Trypanosomatidae</taxon>
        <taxon>Trypanosoma</taxon>
        <taxon>Schizotrypanum</taxon>
    </lineage>
</organism>
<gene>
    <name evidence="1" type="ORF">ECC02_005017</name>
</gene>
<dbReference type="VEuPathDB" id="TriTrypDB:ECC02_005017"/>
<evidence type="ECO:0000313" key="1">
    <source>
        <dbReference type="EMBL" id="KAF5221851.1"/>
    </source>
</evidence>
<evidence type="ECO:0000313" key="2">
    <source>
        <dbReference type="Proteomes" id="UP000583944"/>
    </source>
</evidence>